<evidence type="ECO:0000256" key="1">
    <source>
        <dbReference type="ARBA" id="ARBA00000085"/>
    </source>
</evidence>
<dbReference type="Pfam" id="PF02518">
    <property type="entry name" value="HATPase_c"/>
    <property type="match status" value="1"/>
</dbReference>
<accession>A0ABW5TWA6</accession>
<dbReference type="SUPFAM" id="SSF55874">
    <property type="entry name" value="ATPase domain of HSP90 chaperone/DNA topoisomerase II/histidine kinase"/>
    <property type="match status" value="1"/>
</dbReference>
<evidence type="ECO:0000256" key="3">
    <source>
        <dbReference type="ARBA" id="ARBA00022679"/>
    </source>
</evidence>
<feature type="domain" description="Histidine kinase" evidence="7">
    <location>
        <begin position="265"/>
        <end position="476"/>
    </location>
</feature>
<keyword evidence="5" id="KW-0175">Coiled coil</keyword>
<sequence length="493" mass="56439">MKYLKLKIIISVYVCLIILAVYNSFHNYNNDINSAKQEVFTKLSTVSSIIASQLDGDKHEKIINSFPNTDDINTNTQNKDYSEINKQLATIKKSSGINTDIYTLVPTQDIKKFYFGISSSDKPYYKHLYHTPPKELIDNYKKGGVIDEYNDENGIWLSAFTPVKNSNNEVVAVVQIDKNFEEFKDDIFHDLINNILLVIVFYAFIGVLLYLFLKSLLIKEENYNKAQNEYTDILAKEVELRTKELSLINKKLNKVNKELESFFYSTSHDIRGPLCRILGLSSLAKIETDKQELVEMIEIESQKMDEMLKKMILVNNIRTKDLKIVSIDVNNRLNEILSGINNKYKLDKHDVIVKTQSQSLNNFNCDIELFDSIVINLLDNAFKFSKPGNPIVKINSFIDQSGILSLSVINNGKSFSEIEKDNAFELFKRANKQGDMDTIRLGLYSIKTALDRINGLIDIYPKNNLTEIRVMIPNSNASEAINELILKQKISLS</sequence>
<dbReference type="InterPro" id="IPR050351">
    <property type="entry name" value="BphY/WalK/GraS-like"/>
</dbReference>
<reference evidence="9" key="1">
    <citation type="journal article" date="2019" name="Int. J. Syst. Evol. Microbiol.">
        <title>The Global Catalogue of Microorganisms (GCM) 10K type strain sequencing project: providing services to taxonomists for standard genome sequencing and annotation.</title>
        <authorList>
            <consortium name="The Broad Institute Genomics Platform"/>
            <consortium name="The Broad Institute Genome Sequencing Center for Infectious Disease"/>
            <person name="Wu L."/>
            <person name="Ma J."/>
        </authorList>
    </citation>
    <scope>NUCLEOTIDE SEQUENCE [LARGE SCALE GENOMIC DNA]</scope>
    <source>
        <strain evidence="9">KCTC 42456</strain>
    </source>
</reference>
<dbReference type="EMBL" id="JBHULV010000047">
    <property type="protein sequence ID" value="MFD2732800.1"/>
    <property type="molecule type" value="Genomic_DNA"/>
</dbReference>
<proteinExistence type="predicted"/>
<name>A0ABW5TWA6_9SPHI</name>
<organism evidence="8 9">
    <name type="scientific">Pedobacter alpinus</name>
    <dbReference type="NCBI Taxonomy" id="1590643"/>
    <lineage>
        <taxon>Bacteria</taxon>
        <taxon>Pseudomonadati</taxon>
        <taxon>Bacteroidota</taxon>
        <taxon>Sphingobacteriia</taxon>
        <taxon>Sphingobacteriales</taxon>
        <taxon>Sphingobacteriaceae</taxon>
        <taxon>Pedobacter</taxon>
    </lineage>
</organism>
<comment type="catalytic activity">
    <reaction evidence="1">
        <text>ATP + protein L-histidine = ADP + protein N-phospho-L-histidine.</text>
        <dbReference type="EC" id="2.7.13.3"/>
    </reaction>
</comment>
<dbReference type="SMART" id="SM00388">
    <property type="entry name" value="HisKA"/>
    <property type="match status" value="1"/>
</dbReference>
<evidence type="ECO:0000256" key="2">
    <source>
        <dbReference type="ARBA" id="ARBA00012438"/>
    </source>
</evidence>
<dbReference type="PANTHER" id="PTHR42878">
    <property type="entry name" value="TWO-COMPONENT HISTIDINE KINASE"/>
    <property type="match status" value="1"/>
</dbReference>
<dbReference type="InterPro" id="IPR036097">
    <property type="entry name" value="HisK_dim/P_sf"/>
</dbReference>
<keyword evidence="6" id="KW-1133">Transmembrane helix</keyword>
<evidence type="ECO:0000256" key="4">
    <source>
        <dbReference type="ARBA" id="ARBA00022777"/>
    </source>
</evidence>
<dbReference type="Proteomes" id="UP001597546">
    <property type="component" value="Unassembled WGS sequence"/>
</dbReference>
<keyword evidence="4 8" id="KW-0418">Kinase</keyword>
<dbReference type="EC" id="2.7.13.3" evidence="2"/>
<dbReference type="SUPFAM" id="SSF47384">
    <property type="entry name" value="Homodimeric domain of signal transducing histidine kinase"/>
    <property type="match status" value="1"/>
</dbReference>
<evidence type="ECO:0000256" key="6">
    <source>
        <dbReference type="SAM" id="Phobius"/>
    </source>
</evidence>
<keyword evidence="9" id="KW-1185">Reference proteome</keyword>
<evidence type="ECO:0000313" key="9">
    <source>
        <dbReference type="Proteomes" id="UP001597546"/>
    </source>
</evidence>
<dbReference type="Gene3D" id="3.30.565.10">
    <property type="entry name" value="Histidine kinase-like ATPase, C-terminal domain"/>
    <property type="match status" value="1"/>
</dbReference>
<dbReference type="Pfam" id="PF00512">
    <property type="entry name" value="HisKA"/>
    <property type="match status" value="1"/>
</dbReference>
<dbReference type="InterPro" id="IPR003661">
    <property type="entry name" value="HisK_dim/P_dom"/>
</dbReference>
<dbReference type="Gene3D" id="1.10.287.130">
    <property type="match status" value="1"/>
</dbReference>
<keyword evidence="6" id="KW-0812">Transmembrane</keyword>
<dbReference type="InterPro" id="IPR003594">
    <property type="entry name" value="HATPase_dom"/>
</dbReference>
<dbReference type="RefSeq" id="WP_379046935.1">
    <property type="nucleotide sequence ID" value="NZ_JBHSKW010000063.1"/>
</dbReference>
<feature type="coiled-coil region" evidence="5">
    <location>
        <begin position="283"/>
        <end position="310"/>
    </location>
</feature>
<gene>
    <name evidence="8" type="ORF">ACFSSE_13910</name>
</gene>
<dbReference type="CDD" id="cd00082">
    <property type="entry name" value="HisKA"/>
    <property type="match status" value="1"/>
</dbReference>
<dbReference type="InterPro" id="IPR005467">
    <property type="entry name" value="His_kinase_dom"/>
</dbReference>
<keyword evidence="6" id="KW-0472">Membrane</keyword>
<comment type="caution">
    <text evidence="8">The sequence shown here is derived from an EMBL/GenBank/DDBJ whole genome shotgun (WGS) entry which is preliminary data.</text>
</comment>
<protein>
    <recommendedName>
        <fullName evidence="2">histidine kinase</fullName>
        <ecNumber evidence="2">2.7.13.3</ecNumber>
    </recommendedName>
</protein>
<dbReference type="InterPro" id="IPR036890">
    <property type="entry name" value="HATPase_C_sf"/>
</dbReference>
<dbReference type="PANTHER" id="PTHR42878:SF14">
    <property type="entry name" value="OSMOLARITY TWO-COMPONENT SYSTEM PROTEIN SSK1"/>
    <property type="match status" value="1"/>
</dbReference>
<feature type="transmembrane region" description="Helical" evidence="6">
    <location>
        <begin position="6"/>
        <end position="25"/>
    </location>
</feature>
<evidence type="ECO:0000259" key="7">
    <source>
        <dbReference type="PROSITE" id="PS50109"/>
    </source>
</evidence>
<keyword evidence="3" id="KW-0808">Transferase</keyword>
<dbReference type="GO" id="GO:0016301">
    <property type="term" value="F:kinase activity"/>
    <property type="evidence" value="ECO:0007669"/>
    <property type="project" value="UniProtKB-KW"/>
</dbReference>
<dbReference type="PROSITE" id="PS50109">
    <property type="entry name" value="HIS_KIN"/>
    <property type="match status" value="1"/>
</dbReference>
<dbReference type="SMART" id="SM00387">
    <property type="entry name" value="HATPase_c"/>
    <property type="match status" value="1"/>
</dbReference>
<feature type="transmembrane region" description="Helical" evidence="6">
    <location>
        <begin position="191"/>
        <end position="213"/>
    </location>
</feature>
<evidence type="ECO:0000256" key="5">
    <source>
        <dbReference type="SAM" id="Coils"/>
    </source>
</evidence>
<evidence type="ECO:0000313" key="8">
    <source>
        <dbReference type="EMBL" id="MFD2732800.1"/>
    </source>
</evidence>